<keyword evidence="5" id="KW-1003">Cell membrane</keyword>
<accession>A0AB39DET1</accession>
<evidence type="ECO:0000256" key="6">
    <source>
        <dbReference type="ARBA" id="ARBA00022519"/>
    </source>
</evidence>
<evidence type="ECO:0000256" key="7">
    <source>
        <dbReference type="ARBA" id="ARBA00022692"/>
    </source>
</evidence>
<comment type="similarity">
    <text evidence="2">Belongs to the GSP N family.</text>
</comment>
<dbReference type="GO" id="GO:0005886">
    <property type="term" value="C:plasma membrane"/>
    <property type="evidence" value="ECO:0007669"/>
    <property type="project" value="UniProtKB-SubCell"/>
</dbReference>
<keyword evidence="9" id="KW-0472">Membrane</keyword>
<proteinExistence type="inferred from homology"/>
<reference evidence="11" key="1">
    <citation type="submission" date="2024-05" db="EMBL/GenBank/DDBJ databases">
        <authorList>
            <person name="Luo Y.-C."/>
            <person name="Nicholds J."/>
            <person name="Mortimer T."/>
            <person name="Maboni G."/>
        </authorList>
    </citation>
    <scope>NUCLEOTIDE SEQUENCE</scope>
    <source>
        <strain evidence="11">150964</strain>
    </source>
</reference>
<evidence type="ECO:0000256" key="9">
    <source>
        <dbReference type="ARBA" id="ARBA00023136"/>
    </source>
</evidence>
<keyword evidence="4" id="KW-0813">Transport</keyword>
<dbReference type="Pfam" id="PF01203">
    <property type="entry name" value="T2SSN"/>
    <property type="match status" value="1"/>
</dbReference>
<evidence type="ECO:0000256" key="3">
    <source>
        <dbReference type="ARBA" id="ARBA00021563"/>
    </source>
</evidence>
<dbReference type="GO" id="GO:0015627">
    <property type="term" value="C:type II protein secretion system complex"/>
    <property type="evidence" value="ECO:0007669"/>
    <property type="project" value="InterPro"/>
</dbReference>
<organism evidence="11">
    <name type="scientific">Castellaniella ginsengisoli</name>
    <dbReference type="NCBI Taxonomy" id="546114"/>
    <lineage>
        <taxon>Bacteria</taxon>
        <taxon>Pseudomonadati</taxon>
        <taxon>Pseudomonadota</taxon>
        <taxon>Betaproteobacteria</taxon>
        <taxon>Burkholderiales</taxon>
        <taxon>Alcaligenaceae</taxon>
        <taxon>Castellaniella</taxon>
    </lineage>
</organism>
<name>A0AB39DET1_9BURK</name>
<dbReference type="RefSeq" id="WP_368644280.1">
    <property type="nucleotide sequence ID" value="NZ_CP158256.1"/>
</dbReference>
<evidence type="ECO:0000256" key="8">
    <source>
        <dbReference type="ARBA" id="ARBA00022927"/>
    </source>
</evidence>
<evidence type="ECO:0000256" key="5">
    <source>
        <dbReference type="ARBA" id="ARBA00022475"/>
    </source>
</evidence>
<evidence type="ECO:0000256" key="1">
    <source>
        <dbReference type="ARBA" id="ARBA00004533"/>
    </source>
</evidence>
<evidence type="ECO:0000256" key="2">
    <source>
        <dbReference type="ARBA" id="ARBA00007208"/>
    </source>
</evidence>
<evidence type="ECO:0000256" key="10">
    <source>
        <dbReference type="ARBA" id="ARBA00030772"/>
    </source>
</evidence>
<comment type="subcellular location">
    <subcellularLocation>
        <location evidence="1">Cell inner membrane</location>
    </subcellularLocation>
</comment>
<protein>
    <recommendedName>
        <fullName evidence="3">Type II secretion system protein N</fullName>
    </recommendedName>
    <alternativeName>
        <fullName evidence="10">General secretion pathway protein N</fullName>
    </alternativeName>
</protein>
<keyword evidence="8" id="KW-0653">Protein transport</keyword>
<evidence type="ECO:0000256" key="4">
    <source>
        <dbReference type="ARBA" id="ARBA00022448"/>
    </source>
</evidence>
<dbReference type="GO" id="GO:0015628">
    <property type="term" value="P:protein secretion by the type II secretion system"/>
    <property type="evidence" value="ECO:0007669"/>
    <property type="project" value="InterPro"/>
</dbReference>
<dbReference type="EMBL" id="CP158256">
    <property type="protein sequence ID" value="XDJ52610.1"/>
    <property type="molecule type" value="Genomic_DNA"/>
</dbReference>
<dbReference type="AlphaFoldDB" id="A0AB39DET1"/>
<keyword evidence="6" id="KW-0997">Cell inner membrane</keyword>
<dbReference type="InterPro" id="IPR022792">
    <property type="entry name" value="T2SS_protein-GspN"/>
</dbReference>
<gene>
    <name evidence="11" type="primary">gspN</name>
    <name evidence="11" type="ORF">ABRZ01_11875</name>
</gene>
<sequence length="278" mass="29793">MNASNRPGPGFRRAWHEAGPARHPARLAGALVLAVVAALAALSVLPARWTLVWVPETAPVMVTDAQGSLWSAQASLAIGTGPLRRSLSEPLHWRLTWANGPRLVLSHAWLLNPVEIRPAWGGLRISGQTLRVPATVLTTLHAMFNTLEPGGEFLLQWPDLVVGRDGPQTAPGQPLLLARWRDARSSVSRVAPLGDYRLSVEAAAGPETAYTLKLKTDAGPLRLEGSGTWTPDGLLRFEGKARPDESAPIETQAALRRLLDILGPAAGPDGATPLRMYS</sequence>
<evidence type="ECO:0000313" key="11">
    <source>
        <dbReference type="EMBL" id="XDJ52610.1"/>
    </source>
</evidence>
<keyword evidence="7" id="KW-0812">Transmembrane</keyword>